<evidence type="ECO:0000313" key="6">
    <source>
        <dbReference type="EMBL" id="MBO8433867.1"/>
    </source>
</evidence>
<dbReference type="PROSITE" id="PS50902">
    <property type="entry name" value="FLAVODOXIN_LIKE"/>
    <property type="match status" value="1"/>
</dbReference>
<evidence type="ECO:0000259" key="5">
    <source>
        <dbReference type="PROSITE" id="PS51379"/>
    </source>
</evidence>
<dbReference type="GO" id="GO:0016651">
    <property type="term" value="F:oxidoreductase activity, acting on NAD(P)H"/>
    <property type="evidence" value="ECO:0007669"/>
    <property type="project" value="UniProtKB-ARBA"/>
</dbReference>
<dbReference type="Proteomes" id="UP000823611">
    <property type="component" value="Unassembled WGS sequence"/>
</dbReference>
<dbReference type="EMBL" id="JADIMX010000021">
    <property type="protein sequence ID" value="MBO8433867.1"/>
    <property type="molecule type" value="Genomic_DNA"/>
</dbReference>
<dbReference type="InterPro" id="IPR017900">
    <property type="entry name" value="4Fe4S_Fe_S_CS"/>
</dbReference>
<dbReference type="PROSITE" id="PS00198">
    <property type="entry name" value="4FE4S_FER_1"/>
    <property type="match status" value="1"/>
</dbReference>
<dbReference type="Pfam" id="PF12724">
    <property type="entry name" value="Flavodoxin_5"/>
    <property type="match status" value="1"/>
</dbReference>
<accession>A0A9D9H3H6</accession>
<feature type="domain" description="4Fe-4S ferredoxin-type" evidence="5">
    <location>
        <begin position="214"/>
        <end position="244"/>
    </location>
</feature>
<keyword evidence="3" id="KW-0411">Iron-sulfur</keyword>
<evidence type="ECO:0000256" key="2">
    <source>
        <dbReference type="ARBA" id="ARBA00023004"/>
    </source>
</evidence>
<comment type="caution">
    <text evidence="6">The sequence shown here is derived from an EMBL/GenBank/DDBJ whole genome shotgun (WGS) entry which is preliminary data.</text>
</comment>
<organism evidence="6 7">
    <name type="scientific">Candidatus Fimicola merdigallinarum</name>
    <dbReference type="NCBI Taxonomy" id="2840819"/>
    <lineage>
        <taxon>Bacteria</taxon>
        <taxon>Bacillati</taxon>
        <taxon>Bacillota</taxon>
        <taxon>Clostridia</taxon>
        <taxon>Lachnospirales</taxon>
        <taxon>Lachnospiraceae</taxon>
        <taxon>Lachnospiraceae incertae sedis</taxon>
        <taxon>Candidatus Fimicola</taxon>
    </lineage>
</organism>
<reference evidence="6" key="1">
    <citation type="submission" date="2020-10" db="EMBL/GenBank/DDBJ databases">
        <authorList>
            <person name="Gilroy R."/>
        </authorList>
    </citation>
    <scope>NUCLEOTIDE SEQUENCE</scope>
    <source>
        <strain evidence="6">F6-4510</strain>
    </source>
</reference>
<protein>
    <submittedName>
        <fullName evidence="6">EFR1 family ferrodoxin</fullName>
    </submittedName>
</protein>
<feature type="domain" description="Flavodoxin-like" evidence="4">
    <location>
        <begin position="5"/>
        <end position="153"/>
    </location>
</feature>
<reference evidence="6" key="2">
    <citation type="journal article" date="2021" name="PeerJ">
        <title>Extensive microbial diversity within the chicken gut microbiome revealed by metagenomics and culture.</title>
        <authorList>
            <person name="Gilroy R."/>
            <person name="Ravi A."/>
            <person name="Getino M."/>
            <person name="Pursley I."/>
            <person name="Horton D.L."/>
            <person name="Alikhan N.F."/>
            <person name="Baker D."/>
            <person name="Gharbi K."/>
            <person name="Hall N."/>
            <person name="Watson M."/>
            <person name="Adriaenssens E.M."/>
            <person name="Foster-Nyarko E."/>
            <person name="Jarju S."/>
            <person name="Secka A."/>
            <person name="Antonio M."/>
            <person name="Oren A."/>
            <person name="Chaudhuri R.R."/>
            <person name="La Ragione R."/>
            <person name="Hildebrand F."/>
            <person name="Pallen M.J."/>
        </authorList>
    </citation>
    <scope>NUCLEOTIDE SEQUENCE</scope>
    <source>
        <strain evidence="6">F6-4510</strain>
    </source>
</reference>
<dbReference type="InterPro" id="IPR047964">
    <property type="entry name" value="EFR1-like"/>
</dbReference>
<proteinExistence type="predicted"/>
<feature type="domain" description="4Fe-4S ferredoxin-type" evidence="5">
    <location>
        <begin position="189"/>
        <end position="213"/>
    </location>
</feature>
<dbReference type="AlphaFoldDB" id="A0A9D9H3H6"/>
<dbReference type="GO" id="GO:0051536">
    <property type="term" value="F:iron-sulfur cluster binding"/>
    <property type="evidence" value="ECO:0007669"/>
    <property type="project" value="UniProtKB-KW"/>
</dbReference>
<dbReference type="InterPro" id="IPR026816">
    <property type="entry name" value="Flavodoxin_dom"/>
</dbReference>
<keyword evidence="1" id="KW-0479">Metal-binding</keyword>
<dbReference type="GO" id="GO:0010181">
    <property type="term" value="F:FMN binding"/>
    <property type="evidence" value="ECO:0007669"/>
    <property type="project" value="InterPro"/>
</dbReference>
<dbReference type="PROSITE" id="PS51379">
    <property type="entry name" value="4FE4S_FER_2"/>
    <property type="match status" value="2"/>
</dbReference>
<gene>
    <name evidence="6" type="ORF">IAC55_00915</name>
</gene>
<evidence type="ECO:0000259" key="4">
    <source>
        <dbReference type="PROSITE" id="PS50902"/>
    </source>
</evidence>
<name>A0A9D9H3H6_9FIRM</name>
<evidence type="ECO:0000313" key="7">
    <source>
        <dbReference type="Proteomes" id="UP000823611"/>
    </source>
</evidence>
<evidence type="ECO:0000256" key="1">
    <source>
        <dbReference type="ARBA" id="ARBA00022723"/>
    </source>
</evidence>
<sequence length="267" mass="29974">MYKRVCAVYFSPTGTTKKVVNTISKVLGDKTSLPVEIFDFTLPKGREKRLIFNKEDVVVIGTPVYAGRVPNVLLKFLDTIVGNGATAVPVVVFGNRNYDESLFELCEICVKSGMKTVGAGAFVGEHAFSYILGEGRPNEDDLNIAKEFASKVYDKMGSDFDNIVVDGGEVTSYYRPKYENGKFIDIRKVKPKVNCNCDDCKKCVYVCPMGSIDYENVSNYNNICIKCGACIKKCPKQARYYDDKGYIYHKEDLEKSFKRPAEITFFV</sequence>
<dbReference type="Pfam" id="PF13187">
    <property type="entry name" value="Fer4_9"/>
    <property type="match status" value="1"/>
</dbReference>
<dbReference type="InterPro" id="IPR029039">
    <property type="entry name" value="Flavoprotein-like_sf"/>
</dbReference>
<keyword evidence="2" id="KW-0408">Iron</keyword>
<dbReference type="SUPFAM" id="SSF52218">
    <property type="entry name" value="Flavoproteins"/>
    <property type="match status" value="1"/>
</dbReference>
<dbReference type="SUPFAM" id="SSF54862">
    <property type="entry name" value="4Fe-4S ferredoxins"/>
    <property type="match status" value="1"/>
</dbReference>
<evidence type="ECO:0000256" key="3">
    <source>
        <dbReference type="ARBA" id="ARBA00023014"/>
    </source>
</evidence>
<dbReference type="InterPro" id="IPR017896">
    <property type="entry name" value="4Fe4S_Fe-S-bd"/>
</dbReference>
<dbReference type="Gene3D" id="3.30.70.20">
    <property type="match status" value="1"/>
</dbReference>
<dbReference type="GO" id="GO:0046872">
    <property type="term" value="F:metal ion binding"/>
    <property type="evidence" value="ECO:0007669"/>
    <property type="project" value="UniProtKB-KW"/>
</dbReference>
<dbReference type="InterPro" id="IPR008254">
    <property type="entry name" value="Flavodoxin/NO_synth"/>
</dbReference>
<dbReference type="Gene3D" id="3.40.50.360">
    <property type="match status" value="1"/>
</dbReference>
<dbReference type="NCBIfam" id="NF038196">
    <property type="entry name" value="ferrodoxin_EFR1"/>
    <property type="match status" value="1"/>
</dbReference>